<accession>A0A2A7BMY5</accession>
<sequence length="232" mass="25941">MDWIINLIIDALNSIINTINSLYPSKFNQDSEPHLRLNIRVFQPNSDYVGANATFERIASDIETAKRIWGIKINYIFEGYPNPGIDASYITFEKPVKWSTRLFNVANTKPRVITVFYVPGTTLGSNSQGRAQTIAPHIFSATLRGAIFLTDTANSLVFAHELGHILFTQVEKGNVTSINPGSEHLPPSDNNHSTDPNNLMYPLVTSEAITPEQRKKAALSPFIWKPWSLGKK</sequence>
<dbReference type="AlphaFoldDB" id="A0A2A7BMY5"/>
<feature type="region of interest" description="Disordered" evidence="1">
    <location>
        <begin position="177"/>
        <end position="197"/>
    </location>
</feature>
<protein>
    <submittedName>
        <fullName evidence="2">Uncharacterized protein</fullName>
    </submittedName>
</protein>
<gene>
    <name evidence="2" type="ORF">COO17_21680</name>
</gene>
<comment type="caution">
    <text evidence="2">The sequence shown here is derived from an EMBL/GenBank/DDBJ whole genome shotgun (WGS) entry which is preliminary data.</text>
</comment>
<organism evidence="2 3">
    <name type="scientific">Bacillus wiedmannii</name>
    <dbReference type="NCBI Taxonomy" id="1890302"/>
    <lineage>
        <taxon>Bacteria</taxon>
        <taxon>Bacillati</taxon>
        <taxon>Bacillota</taxon>
        <taxon>Bacilli</taxon>
        <taxon>Bacillales</taxon>
        <taxon>Bacillaceae</taxon>
        <taxon>Bacillus</taxon>
        <taxon>Bacillus cereus group</taxon>
    </lineage>
</organism>
<reference evidence="2 3" key="1">
    <citation type="submission" date="2017-09" db="EMBL/GenBank/DDBJ databases">
        <title>Large-scale bioinformatics analysis of Bacillus genomes uncovers conserved roles of natural products in bacterial physiology.</title>
        <authorList>
            <consortium name="Agbiome Team Llc"/>
            <person name="Bleich R.M."/>
            <person name="Grubbs K.J."/>
            <person name="Santa Maria K.C."/>
            <person name="Allen S.E."/>
            <person name="Farag S."/>
            <person name="Shank E.A."/>
            <person name="Bowers A."/>
        </authorList>
    </citation>
    <scope>NUCLEOTIDE SEQUENCE [LARGE SCALE GENOMIC DNA]</scope>
    <source>
        <strain evidence="2 3">AFS098222</strain>
    </source>
</reference>
<proteinExistence type="predicted"/>
<dbReference type="Proteomes" id="UP000220111">
    <property type="component" value="Unassembled WGS sequence"/>
</dbReference>
<dbReference type="EMBL" id="NVPQ01000070">
    <property type="protein sequence ID" value="PDY38254.1"/>
    <property type="molecule type" value="Genomic_DNA"/>
</dbReference>
<evidence type="ECO:0000256" key="1">
    <source>
        <dbReference type="SAM" id="MobiDB-lite"/>
    </source>
</evidence>
<feature type="compositionally biased region" description="Polar residues" evidence="1">
    <location>
        <begin position="188"/>
        <end position="197"/>
    </location>
</feature>
<dbReference type="RefSeq" id="WP_097815846.1">
    <property type="nucleotide sequence ID" value="NZ_NVPQ01000070.1"/>
</dbReference>
<evidence type="ECO:0000313" key="3">
    <source>
        <dbReference type="Proteomes" id="UP000220111"/>
    </source>
</evidence>
<evidence type="ECO:0000313" key="2">
    <source>
        <dbReference type="EMBL" id="PDY38254.1"/>
    </source>
</evidence>
<name>A0A2A7BMY5_9BACI</name>